<comment type="caution">
    <text evidence="1">The sequence shown here is derived from an EMBL/GenBank/DDBJ whole genome shotgun (WGS) entry which is preliminary data.</text>
</comment>
<dbReference type="EMBL" id="CAUYUJ010014831">
    <property type="protein sequence ID" value="CAK0846543.1"/>
    <property type="molecule type" value="Genomic_DNA"/>
</dbReference>
<reference evidence="1" key="1">
    <citation type="submission" date="2023-10" db="EMBL/GenBank/DDBJ databases">
        <authorList>
            <person name="Chen Y."/>
            <person name="Shah S."/>
            <person name="Dougan E. K."/>
            <person name="Thang M."/>
            <person name="Chan C."/>
        </authorList>
    </citation>
    <scope>NUCLEOTIDE SEQUENCE [LARGE SCALE GENOMIC DNA]</scope>
</reference>
<keyword evidence="2" id="KW-1185">Reference proteome</keyword>
<accession>A0ABN9TKN9</accession>
<proteinExistence type="predicted"/>
<evidence type="ECO:0000313" key="1">
    <source>
        <dbReference type="EMBL" id="CAK0846543.1"/>
    </source>
</evidence>
<protein>
    <submittedName>
        <fullName evidence="1">Uncharacterized protein</fullName>
    </submittedName>
</protein>
<sequence>MASEASGRFQPELFQPLPPNPADCLVLYGSPLNTFGLAGMWIQSVISGCLQDVFEQDCTNSLPGIFYPGQSPEGHAPVNAPQGQMDPETMWICNAVIDPVGKGCTQLFNPQAVCANVDDDTFRDLAIRNPKIHPEDPMSQEAQVTQGILSVTSFTEDLLDDACASEVALLGIGAGQLVSGNFSGRCNHDVALIACVHDNLDLGEKGAPDEGRHPRASLFVSGYRPEAIGLPEEDLANCTSNANVFGGVLCTAAPSGDIAPATPVREAPPRHGAATVVARAAAPCPPLLPRVAARGVAGPPLRRLVTTCHDQVHVR</sequence>
<name>A0ABN9TKN9_9DINO</name>
<organism evidence="1 2">
    <name type="scientific">Prorocentrum cordatum</name>
    <dbReference type="NCBI Taxonomy" id="2364126"/>
    <lineage>
        <taxon>Eukaryota</taxon>
        <taxon>Sar</taxon>
        <taxon>Alveolata</taxon>
        <taxon>Dinophyceae</taxon>
        <taxon>Prorocentrales</taxon>
        <taxon>Prorocentraceae</taxon>
        <taxon>Prorocentrum</taxon>
    </lineage>
</organism>
<gene>
    <name evidence="1" type="ORF">PCOR1329_LOCUS40013</name>
</gene>
<evidence type="ECO:0000313" key="2">
    <source>
        <dbReference type="Proteomes" id="UP001189429"/>
    </source>
</evidence>
<dbReference type="Proteomes" id="UP001189429">
    <property type="component" value="Unassembled WGS sequence"/>
</dbReference>